<evidence type="ECO:0000313" key="2">
    <source>
        <dbReference type="EMBL" id="KNZ69358.1"/>
    </source>
</evidence>
<protein>
    <recommendedName>
        <fullName evidence="4">Lipoprotein</fullName>
    </recommendedName>
</protein>
<dbReference type="Proteomes" id="UP000037175">
    <property type="component" value="Unassembled WGS sequence"/>
</dbReference>
<dbReference type="RefSeq" id="WP_052218186.1">
    <property type="nucleotide sequence ID" value="NZ_LGTE01000013.1"/>
</dbReference>
<evidence type="ECO:0000256" key="1">
    <source>
        <dbReference type="SAM" id="MobiDB-lite"/>
    </source>
</evidence>
<comment type="caution">
    <text evidence="2">The sequence shown here is derived from an EMBL/GenBank/DDBJ whole genome shotgun (WGS) entry which is preliminary data.</text>
</comment>
<feature type="region of interest" description="Disordered" evidence="1">
    <location>
        <begin position="100"/>
        <end position="128"/>
    </location>
</feature>
<dbReference type="PROSITE" id="PS51257">
    <property type="entry name" value="PROKAR_LIPOPROTEIN"/>
    <property type="match status" value="1"/>
</dbReference>
<evidence type="ECO:0000313" key="3">
    <source>
        <dbReference type="Proteomes" id="UP000037175"/>
    </source>
</evidence>
<sequence>MLVRRVIIILNIFIMTFLTGGCTGKTEEKALQDAVNNYNRTLKVVLRTGDVSLLNNVALENEVRRMELFLTYMNEEKKVLSAELDSIKFISAQVDNDQGKAVADESPNKGNKQAKQAATAKKQRAKEPTAQVKTEEIWTYEYLHPETGAKIEGPFLIKYNTTYKLIKRDRWKVYEVSFKEQVLKR</sequence>
<dbReference type="AlphaFoldDB" id="A0A0L6W1S8"/>
<reference evidence="3" key="1">
    <citation type="submission" date="2015-07" db="EMBL/GenBank/DDBJ databases">
        <title>Complete Genome of Thermincola ferriacetica strain Z-0001T.</title>
        <authorList>
            <person name="Lusk B."/>
            <person name="Badalamenti J.P."/>
            <person name="Parameswaran P."/>
            <person name="Bond D.R."/>
            <person name="Torres C.I."/>
        </authorList>
    </citation>
    <scope>NUCLEOTIDE SEQUENCE [LARGE SCALE GENOMIC DNA]</scope>
    <source>
        <strain evidence="3">Z-0001</strain>
    </source>
</reference>
<keyword evidence="3" id="KW-1185">Reference proteome</keyword>
<name>A0A0L6W1S8_9FIRM</name>
<gene>
    <name evidence="2" type="ORF">Tfer_1995</name>
</gene>
<accession>A0A0L6W1S8</accession>
<evidence type="ECO:0008006" key="4">
    <source>
        <dbReference type="Google" id="ProtNLM"/>
    </source>
</evidence>
<organism evidence="2 3">
    <name type="scientific">Thermincola ferriacetica</name>
    <dbReference type="NCBI Taxonomy" id="281456"/>
    <lineage>
        <taxon>Bacteria</taxon>
        <taxon>Bacillati</taxon>
        <taxon>Bacillota</taxon>
        <taxon>Clostridia</taxon>
        <taxon>Eubacteriales</taxon>
        <taxon>Thermincolaceae</taxon>
        <taxon>Thermincola</taxon>
    </lineage>
</organism>
<dbReference type="EMBL" id="LGTE01000013">
    <property type="protein sequence ID" value="KNZ69358.1"/>
    <property type="molecule type" value="Genomic_DNA"/>
</dbReference>
<proteinExistence type="predicted"/>